<dbReference type="InterPro" id="IPR001309">
    <property type="entry name" value="Pept_C14_p20"/>
</dbReference>
<dbReference type="GO" id="GO:0004197">
    <property type="term" value="F:cysteine-type endopeptidase activity"/>
    <property type="evidence" value="ECO:0007669"/>
    <property type="project" value="InterPro"/>
</dbReference>
<dbReference type="SMART" id="SM00115">
    <property type="entry name" value="CASc"/>
    <property type="match status" value="1"/>
</dbReference>
<evidence type="ECO:0000313" key="5">
    <source>
        <dbReference type="EMBL" id="SDL73539.1"/>
    </source>
</evidence>
<feature type="signal peptide" evidence="2">
    <location>
        <begin position="1"/>
        <end position="22"/>
    </location>
</feature>
<evidence type="ECO:0000256" key="1">
    <source>
        <dbReference type="ARBA" id="ARBA00010134"/>
    </source>
</evidence>
<dbReference type="Pfam" id="PF08238">
    <property type="entry name" value="Sel1"/>
    <property type="match status" value="5"/>
</dbReference>
<keyword evidence="2" id="KW-0732">Signal</keyword>
<dbReference type="PROSITE" id="PS50207">
    <property type="entry name" value="CASPASE_P10"/>
    <property type="match status" value="1"/>
</dbReference>
<dbReference type="InterPro" id="IPR015917">
    <property type="entry name" value="Pept_C14A"/>
</dbReference>
<comment type="similarity">
    <text evidence="1">Belongs to the peptidase C14A family.</text>
</comment>
<dbReference type="AlphaFoldDB" id="A0A1G9MH45"/>
<feature type="domain" description="Caspase family p20" evidence="4">
    <location>
        <begin position="23"/>
        <end position="152"/>
    </location>
</feature>
<dbReference type="InterPro" id="IPR011600">
    <property type="entry name" value="Pept_C14_caspase"/>
</dbReference>
<feature type="domain" description="Caspase family p10" evidence="3">
    <location>
        <begin position="164"/>
        <end position="204"/>
    </location>
</feature>
<dbReference type="EMBL" id="FNEK01000110">
    <property type="protein sequence ID" value="SDL73539.1"/>
    <property type="molecule type" value="Genomic_DNA"/>
</dbReference>
<dbReference type="SUPFAM" id="SSF52129">
    <property type="entry name" value="Caspase-like"/>
    <property type="match status" value="1"/>
</dbReference>
<dbReference type="RefSeq" id="WP_244520882.1">
    <property type="nucleotide sequence ID" value="NZ_FNEK01000110.1"/>
</dbReference>
<dbReference type="PROSITE" id="PS50208">
    <property type="entry name" value="CASPASE_P20"/>
    <property type="match status" value="1"/>
</dbReference>
<sequence length="644" mass="69620">MLFFRLAAASILMLASTCLVLAETRVALVIGNSDYESVKALDNPINDASDLAIALEGLGFDVFLGTDLSLDSTLSLASEFGAAAERADVSLLFYAGHGFQVDGQNFLVPVDAEIASAEDITRQTIALNEIVGEMQRSEGIRIVILDACRDNPFGADVIELGDDGLARVGSDADFLFAYATQPDNVAYDGSGRNSFFTEALLNHIYTPGQDISDLMIAVRKDVLSATGGRQIPWDNSSLTRQFRFDTSPATASEDTLLWQVAARSKEPELMELYMDRYPEGAHVREVVAFLDDEAGNQNATRTLSERDYDAQAERIWSLAQRSRLRPLLEYYLEKYPEGAHRAQAQRLIQSIPDPNNSTPASICARLATHPRDGTASNPGIPFSRLQQNAIAAIQACSAATVQSPDLTHYTALLARATIAAGDVDRAVALYRQAANRGDLRAIVSLAQLYENGLGVEKDMYEAFKLYERAAEGGSHDAMINLAVTLFEGEIVPKDESRGIELLTRAAESGSAKATFNLGVLAQDGVVGRPEQALELFKRAARGGEHQGYLAAAILLDEGRGVPRNEKAAARMLLLGAAEDDGDIVSRLANGSDQWSRGTIKEVQLLLQATDLYMSAIDGQPGPNFTSALQRWRSGGFDASIVSTN</sequence>
<dbReference type="Gene3D" id="1.25.40.10">
    <property type="entry name" value="Tetratricopeptide repeat domain"/>
    <property type="match status" value="2"/>
</dbReference>
<evidence type="ECO:0000259" key="3">
    <source>
        <dbReference type="PROSITE" id="PS50207"/>
    </source>
</evidence>
<dbReference type="InterPro" id="IPR011990">
    <property type="entry name" value="TPR-like_helical_dom_sf"/>
</dbReference>
<accession>A0A1G9MH45</accession>
<name>A0A1G9MH45_9RHOB</name>
<dbReference type="InterPro" id="IPR029030">
    <property type="entry name" value="Caspase-like_dom_sf"/>
</dbReference>
<dbReference type="Proteomes" id="UP000199382">
    <property type="component" value="Unassembled WGS sequence"/>
</dbReference>
<protein>
    <submittedName>
        <fullName evidence="5">Sel1 repeat-containing protein</fullName>
    </submittedName>
</protein>
<dbReference type="InterPro" id="IPR002138">
    <property type="entry name" value="Pept_C14_p10"/>
</dbReference>
<dbReference type="InterPro" id="IPR006597">
    <property type="entry name" value="Sel1-like"/>
</dbReference>
<dbReference type="PANTHER" id="PTHR22576">
    <property type="entry name" value="MUCOSA ASSOCIATED LYMPHOID TISSUE LYMPHOMA TRANSLOCATION PROTEIN 1/PARACASPASE"/>
    <property type="match status" value="1"/>
</dbReference>
<evidence type="ECO:0000259" key="4">
    <source>
        <dbReference type="PROSITE" id="PS50208"/>
    </source>
</evidence>
<dbReference type="PANTHER" id="PTHR22576:SF37">
    <property type="entry name" value="MUCOSA-ASSOCIATED LYMPHOID TISSUE LYMPHOMA TRANSLOCATION PROTEIN 1"/>
    <property type="match status" value="1"/>
</dbReference>
<organism evidence="5 6">
    <name type="scientific">Aliiruegeria lutimaris</name>
    <dbReference type="NCBI Taxonomy" id="571298"/>
    <lineage>
        <taxon>Bacteria</taxon>
        <taxon>Pseudomonadati</taxon>
        <taxon>Pseudomonadota</taxon>
        <taxon>Alphaproteobacteria</taxon>
        <taxon>Rhodobacterales</taxon>
        <taxon>Roseobacteraceae</taxon>
        <taxon>Aliiruegeria</taxon>
    </lineage>
</organism>
<dbReference type="Pfam" id="PF00656">
    <property type="entry name" value="Peptidase_C14"/>
    <property type="match status" value="1"/>
</dbReference>
<dbReference type="SUPFAM" id="SSF81901">
    <property type="entry name" value="HCP-like"/>
    <property type="match status" value="1"/>
</dbReference>
<dbReference type="Gene3D" id="3.40.50.1460">
    <property type="match status" value="1"/>
</dbReference>
<evidence type="ECO:0000256" key="2">
    <source>
        <dbReference type="SAM" id="SignalP"/>
    </source>
</evidence>
<dbReference type="STRING" id="571298.SAMN04488026_11105"/>
<dbReference type="GO" id="GO:0006508">
    <property type="term" value="P:proteolysis"/>
    <property type="evidence" value="ECO:0007669"/>
    <property type="project" value="InterPro"/>
</dbReference>
<proteinExistence type="inferred from homology"/>
<keyword evidence="6" id="KW-1185">Reference proteome</keyword>
<dbReference type="InterPro" id="IPR052039">
    <property type="entry name" value="Caspase-related_regulators"/>
</dbReference>
<feature type="chain" id="PRO_5011592197" evidence="2">
    <location>
        <begin position="23"/>
        <end position="644"/>
    </location>
</feature>
<dbReference type="SMART" id="SM00671">
    <property type="entry name" value="SEL1"/>
    <property type="match status" value="4"/>
</dbReference>
<reference evidence="5 6" key="1">
    <citation type="submission" date="2016-10" db="EMBL/GenBank/DDBJ databases">
        <authorList>
            <person name="de Groot N.N."/>
        </authorList>
    </citation>
    <scope>NUCLEOTIDE SEQUENCE [LARGE SCALE GENOMIC DNA]</scope>
    <source>
        <strain evidence="5 6">DSM 25294</strain>
    </source>
</reference>
<gene>
    <name evidence="5" type="ORF">SAMN04488026_11105</name>
</gene>
<evidence type="ECO:0000313" key="6">
    <source>
        <dbReference type="Proteomes" id="UP000199382"/>
    </source>
</evidence>